<dbReference type="InterPro" id="IPR010998">
    <property type="entry name" value="Integrase_recombinase_N"/>
</dbReference>
<dbReference type="KEGG" id="apre:CNX65_32785"/>
<feature type="domain" description="Tyr recombinase" evidence="4">
    <location>
        <begin position="233"/>
        <end position="460"/>
    </location>
</feature>
<reference evidence="5" key="1">
    <citation type="submission" date="2017-09" db="EMBL/GenBank/DDBJ databases">
        <title>Complete Genome Sequence of ansamitocin-producing Bacterium Actinosynnema pretiosum X47.</title>
        <authorList>
            <person name="Cao G."/>
            <person name="Zong G."/>
            <person name="Zhong C."/>
            <person name="Fu J."/>
        </authorList>
    </citation>
    <scope>NUCLEOTIDE SEQUENCE [LARGE SCALE GENOMIC DNA]</scope>
    <source>
        <strain evidence="5">X47</strain>
    </source>
</reference>
<evidence type="ECO:0000259" key="4">
    <source>
        <dbReference type="PROSITE" id="PS51898"/>
    </source>
</evidence>
<dbReference type="InterPro" id="IPR002104">
    <property type="entry name" value="Integrase_catalytic"/>
</dbReference>
<dbReference type="InterPro" id="IPR013762">
    <property type="entry name" value="Integrase-like_cat_sf"/>
</dbReference>
<evidence type="ECO:0000256" key="2">
    <source>
        <dbReference type="ARBA" id="ARBA00023125"/>
    </source>
</evidence>
<sequence length="468" mass="52238">METSTRIRIWKIGKPYVGKRKTTYKVRWTVAGKVHTEPCSTRTLADAFRSKLLVAARDGIAFEVASGLPVTAARQAQAVEPRSWFDVACEYVDTAWEDSAPRQRKTTADTLTPITLALTLTGRGRPSDQVLRAAMRTAFNTRSRAAAKSVEIVKALDWLGRNTRMVHELADPEVFRRMLVQAEKKRDGTRASANTVRLRRSTLSSVLNHAVERKLLENNPIKEVTTKKRRTVTQVDRRSVANPVQFRTVLREVPRIGRTGGKLVAFFGLLYFAGLRPEEALHLRRENLDLPPRTWDQERGRWVATEWGSIHLSRAAPEVGGAWTDSGLPHEERGLKHRADEDGRTVPLSSELALLLHEHLATFATEPGEFLFVAERGGRIGSSTYCRVWELARTAAFTPSVAASPIAKRPYDLRHACVSMWLNAGVEPPRVAEWAGHSVAVLMRVYAKCMDGGELAARARVQAALNMV</sequence>
<dbReference type="PANTHER" id="PTHR30349:SF64">
    <property type="entry name" value="PROPHAGE INTEGRASE INTD-RELATED"/>
    <property type="match status" value="1"/>
</dbReference>
<dbReference type="GO" id="GO:0003677">
    <property type="term" value="F:DNA binding"/>
    <property type="evidence" value="ECO:0007669"/>
    <property type="project" value="UniProtKB-KW"/>
</dbReference>
<dbReference type="Gene3D" id="1.10.443.10">
    <property type="entry name" value="Intergrase catalytic core"/>
    <property type="match status" value="1"/>
</dbReference>
<keyword evidence="2" id="KW-0238">DNA-binding</keyword>
<dbReference type="Pfam" id="PF00589">
    <property type="entry name" value="Phage_integrase"/>
    <property type="match status" value="1"/>
</dbReference>
<proteinExistence type="inferred from homology"/>
<accession>A0A290ZEV2</accession>
<evidence type="ECO:0000256" key="3">
    <source>
        <dbReference type="ARBA" id="ARBA00023172"/>
    </source>
</evidence>
<dbReference type="EMBL" id="CP023445">
    <property type="protein sequence ID" value="ATE57499.1"/>
    <property type="molecule type" value="Genomic_DNA"/>
</dbReference>
<protein>
    <submittedName>
        <fullName evidence="5">Integrase</fullName>
    </submittedName>
</protein>
<dbReference type="GO" id="GO:0015074">
    <property type="term" value="P:DNA integration"/>
    <property type="evidence" value="ECO:0007669"/>
    <property type="project" value="InterPro"/>
</dbReference>
<evidence type="ECO:0000313" key="6">
    <source>
        <dbReference type="Proteomes" id="UP000218505"/>
    </source>
</evidence>
<keyword evidence="6" id="KW-1185">Reference proteome</keyword>
<organism evidence="5 6">
    <name type="scientific">Actinosynnema pretiosum</name>
    <dbReference type="NCBI Taxonomy" id="42197"/>
    <lineage>
        <taxon>Bacteria</taxon>
        <taxon>Bacillati</taxon>
        <taxon>Actinomycetota</taxon>
        <taxon>Actinomycetes</taxon>
        <taxon>Pseudonocardiales</taxon>
        <taxon>Pseudonocardiaceae</taxon>
        <taxon>Actinosynnema</taxon>
    </lineage>
</organism>
<dbReference type="PANTHER" id="PTHR30349">
    <property type="entry name" value="PHAGE INTEGRASE-RELATED"/>
    <property type="match status" value="1"/>
</dbReference>
<evidence type="ECO:0000313" key="5">
    <source>
        <dbReference type="EMBL" id="ATE57499.1"/>
    </source>
</evidence>
<gene>
    <name evidence="5" type="ORF">CNX65_32785</name>
</gene>
<dbReference type="PROSITE" id="PS51898">
    <property type="entry name" value="TYR_RECOMBINASE"/>
    <property type="match status" value="1"/>
</dbReference>
<dbReference type="InterPro" id="IPR011010">
    <property type="entry name" value="DNA_brk_join_enz"/>
</dbReference>
<comment type="similarity">
    <text evidence="1">Belongs to the 'phage' integrase family.</text>
</comment>
<evidence type="ECO:0000256" key="1">
    <source>
        <dbReference type="ARBA" id="ARBA00008857"/>
    </source>
</evidence>
<dbReference type="AlphaFoldDB" id="A0A290ZEV2"/>
<keyword evidence="3" id="KW-0233">DNA recombination</keyword>
<dbReference type="Proteomes" id="UP000218505">
    <property type="component" value="Chromosome"/>
</dbReference>
<dbReference type="RefSeq" id="WP_096497170.1">
    <property type="nucleotide sequence ID" value="NZ_CP023445.1"/>
</dbReference>
<dbReference type="GO" id="GO:0006310">
    <property type="term" value="P:DNA recombination"/>
    <property type="evidence" value="ECO:0007669"/>
    <property type="project" value="UniProtKB-KW"/>
</dbReference>
<name>A0A290ZEV2_9PSEU</name>
<dbReference type="InterPro" id="IPR050090">
    <property type="entry name" value="Tyrosine_recombinase_XerCD"/>
</dbReference>
<dbReference type="SUPFAM" id="SSF56349">
    <property type="entry name" value="DNA breaking-rejoining enzymes"/>
    <property type="match status" value="1"/>
</dbReference>
<dbReference type="Gene3D" id="1.10.150.130">
    <property type="match status" value="1"/>
</dbReference>